<keyword evidence="3" id="KW-0812">Transmembrane</keyword>
<reference evidence="8 9" key="1">
    <citation type="journal article" date="2016" name="Nat. Commun.">
        <title>Thousands of microbial genomes shed light on interconnected biogeochemical processes in an aquifer system.</title>
        <authorList>
            <person name="Anantharaman K."/>
            <person name="Brown C.T."/>
            <person name="Hug L.A."/>
            <person name="Sharon I."/>
            <person name="Castelle C.J."/>
            <person name="Probst A.J."/>
            <person name="Thomas B.C."/>
            <person name="Singh A."/>
            <person name="Wilkins M.J."/>
            <person name="Karaoz U."/>
            <person name="Brodie E.L."/>
            <person name="Williams K.H."/>
            <person name="Hubbard S.S."/>
            <person name="Banfield J.F."/>
        </authorList>
    </citation>
    <scope>NUCLEOTIDE SEQUENCE [LARGE SCALE GENOMIC DNA]</scope>
</reference>
<evidence type="ECO:0000259" key="7">
    <source>
        <dbReference type="Pfam" id="PF09335"/>
    </source>
</evidence>
<evidence type="ECO:0000313" key="9">
    <source>
        <dbReference type="Proteomes" id="UP000177583"/>
    </source>
</evidence>
<sequence length="112" mass="12260">MQGRLGQLKAGVEQKGWRFVPFVRLVPLFPFNLLNYGLGLTRINLRSYLAVSFVTLAPGRGFTLTWGWWAKKALTSENQWVELAPRGLLALSALAVGLPATAVPEVAQPKGV</sequence>
<dbReference type="AlphaFoldDB" id="A0A1F6GV02"/>
<dbReference type="PANTHER" id="PTHR12677">
    <property type="entry name" value="GOLGI APPARATUS MEMBRANE PROTEIN TVP38-RELATED"/>
    <property type="match status" value="1"/>
</dbReference>
<gene>
    <name evidence="8" type="ORF">A2557_04940</name>
</gene>
<evidence type="ECO:0000256" key="6">
    <source>
        <dbReference type="RuleBase" id="RU366058"/>
    </source>
</evidence>
<name>A0A1F6GV02_9PROT</name>
<dbReference type="InterPro" id="IPR032816">
    <property type="entry name" value="VTT_dom"/>
</dbReference>
<feature type="domain" description="VTT" evidence="7">
    <location>
        <begin position="5"/>
        <end position="63"/>
    </location>
</feature>
<keyword evidence="5" id="KW-0472">Membrane</keyword>
<evidence type="ECO:0000256" key="5">
    <source>
        <dbReference type="ARBA" id="ARBA00023136"/>
    </source>
</evidence>
<evidence type="ECO:0000256" key="2">
    <source>
        <dbReference type="ARBA" id="ARBA00022475"/>
    </source>
</evidence>
<dbReference type="EMBL" id="MFNF01000027">
    <property type="protein sequence ID" value="OGH01924.1"/>
    <property type="molecule type" value="Genomic_DNA"/>
</dbReference>
<proteinExistence type="inferred from homology"/>
<dbReference type="InterPro" id="IPR015414">
    <property type="entry name" value="TMEM64"/>
</dbReference>
<evidence type="ECO:0000256" key="1">
    <source>
        <dbReference type="ARBA" id="ARBA00004651"/>
    </source>
</evidence>
<dbReference type="GO" id="GO:0005886">
    <property type="term" value="C:plasma membrane"/>
    <property type="evidence" value="ECO:0007669"/>
    <property type="project" value="UniProtKB-SubCell"/>
</dbReference>
<dbReference type="PANTHER" id="PTHR12677:SF59">
    <property type="entry name" value="GOLGI APPARATUS MEMBRANE PROTEIN TVP38-RELATED"/>
    <property type="match status" value="1"/>
</dbReference>
<evidence type="ECO:0000256" key="4">
    <source>
        <dbReference type="ARBA" id="ARBA00022989"/>
    </source>
</evidence>
<keyword evidence="4" id="KW-1133">Transmembrane helix</keyword>
<protein>
    <recommendedName>
        <fullName evidence="6">TVP38/TMEM64 family membrane protein</fullName>
    </recommendedName>
</protein>
<evidence type="ECO:0000256" key="3">
    <source>
        <dbReference type="ARBA" id="ARBA00022692"/>
    </source>
</evidence>
<comment type="similarity">
    <text evidence="6">Belongs to the TVP38/TMEM64 family.</text>
</comment>
<accession>A0A1F6GV02</accession>
<organism evidence="8 9">
    <name type="scientific">Candidatus Lambdaproteobacteria bacterium RIFOXYD2_FULL_56_26</name>
    <dbReference type="NCBI Taxonomy" id="1817773"/>
    <lineage>
        <taxon>Bacteria</taxon>
        <taxon>Pseudomonadati</taxon>
        <taxon>Pseudomonadota</taxon>
        <taxon>Candidatus Lambdaproteobacteria</taxon>
    </lineage>
</organism>
<comment type="caution">
    <text evidence="8">The sequence shown here is derived from an EMBL/GenBank/DDBJ whole genome shotgun (WGS) entry which is preliminary data.</text>
</comment>
<comment type="subcellular location">
    <subcellularLocation>
        <location evidence="1 6">Cell membrane</location>
        <topology evidence="1 6">Multi-pass membrane protein</topology>
    </subcellularLocation>
</comment>
<evidence type="ECO:0000313" key="8">
    <source>
        <dbReference type="EMBL" id="OGH01924.1"/>
    </source>
</evidence>
<keyword evidence="2 6" id="KW-1003">Cell membrane</keyword>
<dbReference type="Proteomes" id="UP000177583">
    <property type="component" value="Unassembled WGS sequence"/>
</dbReference>
<dbReference type="Pfam" id="PF09335">
    <property type="entry name" value="VTT_dom"/>
    <property type="match status" value="1"/>
</dbReference>